<dbReference type="Proteomes" id="UP000332933">
    <property type="component" value="Unassembled WGS sequence"/>
</dbReference>
<dbReference type="EMBL" id="CAADRA010000144">
    <property type="protein sequence ID" value="VFT78874.1"/>
    <property type="molecule type" value="Genomic_DNA"/>
</dbReference>
<name>A0A485K681_9STRA</name>
<dbReference type="Gene3D" id="1.20.1270.60">
    <property type="entry name" value="Arfaptin homology (AH) domain/BAR domain"/>
    <property type="match status" value="1"/>
</dbReference>
<dbReference type="InterPro" id="IPR027267">
    <property type="entry name" value="AH/BAR_dom_sf"/>
</dbReference>
<evidence type="ECO:0000256" key="1">
    <source>
        <dbReference type="SAM" id="MobiDB-lite"/>
    </source>
</evidence>
<gene>
    <name evidence="3" type="primary">Aste57867_1662</name>
    <name evidence="2" type="ORF">As57867_001660</name>
    <name evidence="3" type="ORF">ASTE57867_1662</name>
</gene>
<reference evidence="2" key="2">
    <citation type="submission" date="2019-06" db="EMBL/GenBank/DDBJ databases">
        <title>Genomics analysis of Aphanomyces spp. identifies a new class of oomycete effector associated with host adaptation.</title>
        <authorList>
            <person name="Gaulin E."/>
        </authorList>
    </citation>
    <scope>NUCLEOTIDE SEQUENCE</scope>
    <source>
        <strain evidence="2">CBS 578.67</strain>
    </source>
</reference>
<dbReference type="EMBL" id="VJMH01000144">
    <property type="protein sequence ID" value="KAF0718493.1"/>
    <property type="molecule type" value="Genomic_DNA"/>
</dbReference>
<dbReference type="Gene3D" id="1.25.40.20">
    <property type="entry name" value="Ankyrin repeat-containing domain"/>
    <property type="match status" value="1"/>
</dbReference>
<dbReference type="AlphaFoldDB" id="A0A485K681"/>
<sequence length="519" mass="57662">MKSTGSPSSCADIAALVEVSTNRLLSQDGGMSAWVHLERYIQEYQNRPMTERFRDNKRLAMQRWVQSAPMRVFFGKGHQASAQRKVMEGMKHNQLVLLDELRDLAAKIKSVATLAIEMSHIWASMAHADASALVDQAHPAFLQAGQRMAALCMRHGTNILATIVQPMETKLEKLAQLHILMDVEEDMRVLVVVATRKLNRTKDKTKLAQRQMELDDAKRHADRVAADLHVVLAWMESMRSELVRLELEQFAAMLVELCLDGSHALCRDGTLGALEWPTFTPDEYDQELALCRSVASSFAYVLGFLDDSLAMKDYMNHESAKKPKPAPKVTKEVPHPLAGGPTTVHHVRDMWYAAKTGDLKTLRYLVEVEGHSFDNQDIQLNTPFYYALTLREPRGGDATQAAPALCSVSCWKDDVRAFVDGKKTIDDVIAAWSRAAREATMTIWDAAKEGNLSKLRHVIKQSPDVVGQRDASGHTALFYACQRNQPAAVAILLAPFQANLSATDLAIAIEACLDKASSS</sequence>
<dbReference type="SUPFAM" id="SSF48403">
    <property type="entry name" value="Ankyrin repeat"/>
    <property type="match status" value="1"/>
</dbReference>
<keyword evidence="4" id="KW-1185">Reference proteome</keyword>
<proteinExistence type="predicted"/>
<evidence type="ECO:0000313" key="2">
    <source>
        <dbReference type="EMBL" id="KAF0718493.1"/>
    </source>
</evidence>
<dbReference type="InterPro" id="IPR036770">
    <property type="entry name" value="Ankyrin_rpt-contain_sf"/>
</dbReference>
<evidence type="ECO:0000313" key="3">
    <source>
        <dbReference type="EMBL" id="VFT78874.1"/>
    </source>
</evidence>
<reference evidence="3 4" key="1">
    <citation type="submission" date="2019-03" db="EMBL/GenBank/DDBJ databases">
        <authorList>
            <person name="Gaulin E."/>
            <person name="Dumas B."/>
        </authorList>
    </citation>
    <scope>NUCLEOTIDE SEQUENCE [LARGE SCALE GENOMIC DNA]</scope>
    <source>
        <strain evidence="3">CBS 568.67</strain>
    </source>
</reference>
<accession>A0A485K681</accession>
<dbReference type="OrthoDB" id="63154at2759"/>
<organism evidence="3 4">
    <name type="scientific">Aphanomyces stellatus</name>
    <dbReference type="NCBI Taxonomy" id="120398"/>
    <lineage>
        <taxon>Eukaryota</taxon>
        <taxon>Sar</taxon>
        <taxon>Stramenopiles</taxon>
        <taxon>Oomycota</taxon>
        <taxon>Saprolegniomycetes</taxon>
        <taxon>Saprolegniales</taxon>
        <taxon>Verrucalvaceae</taxon>
        <taxon>Aphanomyces</taxon>
    </lineage>
</organism>
<evidence type="ECO:0000313" key="4">
    <source>
        <dbReference type="Proteomes" id="UP000332933"/>
    </source>
</evidence>
<feature type="region of interest" description="Disordered" evidence="1">
    <location>
        <begin position="318"/>
        <end position="339"/>
    </location>
</feature>
<protein>
    <submittedName>
        <fullName evidence="3">Aste57867_1662 protein</fullName>
    </submittedName>
</protein>